<reference evidence="2 3" key="1">
    <citation type="submission" date="2016-10" db="EMBL/GenBank/DDBJ databases">
        <authorList>
            <person name="de Groot N.N."/>
        </authorList>
    </citation>
    <scope>NUCLEOTIDE SEQUENCE [LARGE SCALE GENOMIC DNA]</scope>
    <source>
        <strain evidence="2 3">DSM 19981</strain>
    </source>
</reference>
<dbReference type="RefSeq" id="WP_092962837.1">
    <property type="nucleotide sequence ID" value="NZ_FOSQ01000015.1"/>
</dbReference>
<dbReference type="GO" id="GO:0006629">
    <property type="term" value="P:lipid metabolic process"/>
    <property type="evidence" value="ECO:0007669"/>
    <property type="project" value="InterPro"/>
</dbReference>
<accession>A0A1I4ECT5</accession>
<dbReference type="AlphaFoldDB" id="A0A1I4ECT5"/>
<dbReference type="InterPro" id="IPR030395">
    <property type="entry name" value="GP_PDE_dom"/>
</dbReference>
<gene>
    <name evidence="2" type="ORF">SAMN02745775_11585</name>
</gene>
<evidence type="ECO:0000313" key="2">
    <source>
        <dbReference type="EMBL" id="SFL03582.1"/>
    </source>
</evidence>
<dbReference type="PROSITE" id="PS51704">
    <property type="entry name" value="GP_PDE"/>
    <property type="match status" value="1"/>
</dbReference>
<dbReference type="EMBL" id="FOSQ01000015">
    <property type="protein sequence ID" value="SFL03582.1"/>
    <property type="molecule type" value="Genomic_DNA"/>
</dbReference>
<evidence type="ECO:0000259" key="1">
    <source>
        <dbReference type="PROSITE" id="PS51704"/>
    </source>
</evidence>
<dbReference type="STRING" id="1123062.SAMN02745775_11585"/>
<dbReference type="PANTHER" id="PTHR46211:SF1">
    <property type="entry name" value="GLYCEROPHOSPHODIESTER PHOSPHODIESTERASE, CYTOPLASMIC"/>
    <property type="match status" value="1"/>
</dbReference>
<organism evidence="2 3">
    <name type="scientific">Falsiroseomonas stagni DSM 19981</name>
    <dbReference type="NCBI Taxonomy" id="1123062"/>
    <lineage>
        <taxon>Bacteria</taxon>
        <taxon>Pseudomonadati</taxon>
        <taxon>Pseudomonadota</taxon>
        <taxon>Alphaproteobacteria</taxon>
        <taxon>Acetobacterales</taxon>
        <taxon>Roseomonadaceae</taxon>
        <taxon>Falsiroseomonas</taxon>
    </lineage>
</organism>
<dbReference type="Gene3D" id="3.20.20.190">
    <property type="entry name" value="Phosphatidylinositol (PI) phosphodiesterase"/>
    <property type="match status" value="1"/>
</dbReference>
<proteinExistence type="predicted"/>
<protein>
    <submittedName>
        <fullName evidence="2">Glycerophosphoryl diester phosphodiesterase</fullName>
    </submittedName>
</protein>
<dbReference type="GO" id="GO:0008081">
    <property type="term" value="F:phosphoric diester hydrolase activity"/>
    <property type="evidence" value="ECO:0007669"/>
    <property type="project" value="InterPro"/>
</dbReference>
<dbReference type="Proteomes" id="UP000199473">
    <property type="component" value="Unassembled WGS sequence"/>
</dbReference>
<feature type="domain" description="GP-PDE" evidence="1">
    <location>
        <begin position="5"/>
        <end position="244"/>
    </location>
</feature>
<name>A0A1I4ECT5_9PROT</name>
<dbReference type="SUPFAM" id="SSF51695">
    <property type="entry name" value="PLC-like phosphodiesterases"/>
    <property type="match status" value="1"/>
</dbReference>
<sequence>MPHRTLIAAHRGGLFLWPENSARAFRESATLAVEQAECDVHLSADGEVIVMHDATLDRTTDTRGPVSARSAAELSRVRVRGTAGEAPPTLADYLDILAPSAVAPRIEIKVDANNRPHPGIVPKVMATLDASGQRARSWIIGFQAETMAEAQQAGGLAGVAWLSELSTLRDIGLDGIIAVAKHHGFPEIGVTEGVIDAEFLARCRAAGLGVGTWGANHAPSIRRMLDIGVDIFATDDPPLAIRLRDGGA</sequence>
<dbReference type="PANTHER" id="PTHR46211">
    <property type="entry name" value="GLYCEROPHOSPHORYL DIESTER PHOSPHODIESTERASE"/>
    <property type="match status" value="1"/>
</dbReference>
<dbReference type="OrthoDB" id="9787897at2"/>
<dbReference type="InterPro" id="IPR017946">
    <property type="entry name" value="PLC-like_Pdiesterase_TIM-brl"/>
</dbReference>
<keyword evidence="3" id="KW-1185">Reference proteome</keyword>
<dbReference type="Pfam" id="PF03009">
    <property type="entry name" value="GDPD"/>
    <property type="match status" value="1"/>
</dbReference>
<evidence type="ECO:0000313" key="3">
    <source>
        <dbReference type="Proteomes" id="UP000199473"/>
    </source>
</evidence>